<organism evidence="1 2">
    <name type="scientific">Candidatus Magnetobacterium bavaricum</name>
    <dbReference type="NCBI Taxonomy" id="29290"/>
    <lineage>
        <taxon>Bacteria</taxon>
        <taxon>Pseudomonadati</taxon>
        <taxon>Nitrospirota</taxon>
        <taxon>Thermodesulfovibrionia</taxon>
        <taxon>Thermodesulfovibrionales</taxon>
        <taxon>Candidatus Magnetobacteriaceae</taxon>
        <taxon>Candidatus Magnetobacterium</taxon>
    </lineage>
</organism>
<sequence length="50" mass="5627">MVEIYLTDGLPNGIAPAVKPDDIKPLVAPFTQEWRSTPTQGYIIRLWLSN</sequence>
<comment type="caution">
    <text evidence="1">The sequence shown here is derived from an EMBL/GenBank/DDBJ whole genome shotgun (WGS) entry which is preliminary data.</text>
</comment>
<evidence type="ECO:0000313" key="1">
    <source>
        <dbReference type="EMBL" id="KJU81688.1"/>
    </source>
</evidence>
<accession>A0A0F3GLW0</accession>
<gene>
    <name evidence="1" type="ORF">MBAV_006118</name>
</gene>
<evidence type="ECO:0000313" key="2">
    <source>
        <dbReference type="Proteomes" id="UP000033423"/>
    </source>
</evidence>
<dbReference type="Proteomes" id="UP000033423">
    <property type="component" value="Unassembled WGS sequence"/>
</dbReference>
<name>A0A0F3GLW0_9BACT</name>
<keyword evidence="2" id="KW-1185">Reference proteome</keyword>
<protein>
    <submittedName>
        <fullName evidence="1">Uncharacterized protein</fullName>
    </submittedName>
</protein>
<reference evidence="1 2" key="1">
    <citation type="submission" date="2015-02" db="EMBL/GenBank/DDBJ databases">
        <title>Single-cell genomics of uncultivated deep-branching MTB reveals a conserved set of magnetosome genes.</title>
        <authorList>
            <person name="Kolinko S."/>
            <person name="Richter M."/>
            <person name="Glockner F.O."/>
            <person name="Brachmann A."/>
            <person name="Schuler D."/>
        </authorList>
    </citation>
    <scope>NUCLEOTIDE SEQUENCE [LARGE SCALE GENOMIC DNA]</scope>
    <source>
        <strain evidence="1">TM-1</strain>
    </source>
</reference>
<proteinExistence type="predicted"/>
<dbReference type="EMBL" id="LACI01002601">
    <property type="protein sequence ID" value="KJU81688.1"/>
    <property type="molecule type" value="Genomic_DNA"/>
</dbReference>
<dbReference type="AlphaFoldDB" id="A0A0F3GLW0"/>